<protein>
    <submittedName>
        <fullName evidence="2">Uncharacterized protein</fullName>
    </submittedName>
</protein>
<evidence type="ECO:0000256" key="1">
    <source>
        <dbReference type="SAM" id="SignalP"/>
    </source>
</evidence>
<sequence length="176" mass="18787">MKSVGAICMRTACILSLSLFSACQMANPQGSLAPGGPVAQNAASAQSIPASAAVLVRTVVDSYTFAADRQGMAGVIAAIDECYRGAVAPNKRPSDVRTCMVFDMMAFRIDQQVSGGAPGNDRQLPYFQRAQAARRWERYAPLGNLRPGEEAASFMMNGSEVALIELNRRRAAPRVS</sequence>
<dbReference type="Proteomes" id="UP001524642">
    <property type="component" value="Unassembled WGS sequence"/>
</dbReference>
<keyword evidence="1" id="KW-0732">Signal</keyword>
<feature type="signal peptide" evidence="1">
    <location>
        <begin position="1"/>
        <end position="26"/>
    </location>
</feature>
<gene>
    <name evidence="2" type="ORF">NRP21_18760</name>
</gene>
<reference evidence="2 3" key="1">
    <citation type="submission" date="2022-06" db="EMBL/GenBank/DDBJ databases">
        <title>Roseomonas CN29.</title>
        <authorList>
            <person name="Cheng Y."/>
            <person name="He X."/>
        </authorList>
    </citation>
    <scope>NUCLEOTIDE SEQUENCE [LARGE SCALE GENOMIC DNA]</scope>
    <source>
        <strain evidence="2 3">CN29</strain>
    </source>
</reference>
<proteinExistence type="predicted"/>
<evidence type="ECO:0000313" key="2">
    <source>
        <dbReference type="EMBL" id="MCR0984100.1"/>
    </source>
</evidence>
<keyword evidence="3" id="KW-1185">Reference proteome</keyword>
<dbReference type="PROSITE" id="PS51257">
    <property type="entry name" value="PROKAR_LIPOPROTEIN"/>
    <property type="match status" value="1"/>
</dbReference>
<dbReference type="RefSeq" id="WP_257717757.1">
    <property type="nucleotide sequence ID" value="NZ_JANJOU010000018.1"/>
</dbReference>
<dbReference type="EMBL" id="JANJOU010000018">
    <property type="protein sequence ID" value="MCR0984100.1"/>
    <property type="molecule type" value="Genomic_DNA"/>
</dbReference>
<evidence type="ECO:0000313" key="3">
    <source>
        <dbReference type="Proteomes" id="UP001524642"/>
    </source>
</evidence>
<feature type="chain" id="PRO_5045248725" evidence="1">
    <location>
        <begin position="27"/>
        <end position="176"/>
    </location>
</feature>
<name>A0ABT1X7L7_9PROT</name>
<accession>A0ABT1X7L7</accession>
<organism evidence="2 3">
    <name type="scientific">Roseomonas populi</name>
    <dbReference type="NCBI Taxonomy" id="3121582"/>
    <lineage>
        <taxon>Bacteria</taxon>
        <taxon>Pseudomonadati</taxon>
        <taxon>Pseudomonadota</taxon>
        <taxon>Alphaproteobacteria</taxon>
        <taxon>Acetobacterales</taxon>
        <taxon>Roseomonadaceae</taxon>
        <taxon>Roseomonas</taxon>
    </lineage>
</organism>
<comment type="caution">
    <text evidence="2">The sequence shown here is derived from an EMBL/GenBank/DDBJ whole genome shotgun (WGS) entry which is preliminary data.</text>
</comment>